<dbReference type="GO" id="GO:0016616">
    <property type="term" value="F:oxidoreductase activity, acting on the CH-OH group of donors, NAD or NADP as acceptor"/>
    <property type="evidence" value="ECO:0000318"/>
    <property type="project" value="GO_Central"/>
</dbReference>
<dbReference type="eggNOG" id="KOG1502">
    <property type="taxonomic scope" value="Eukaryota"/>
</dbReference>
<dbReference type="InParanoid" id="B9RDC9"/>
<dbReference type="Proteomes" id="UP000008311">
    <property type="component" value="Unassembled WGS sequence"/>
</dbReference>
<evidence type="ECO:0000313" key="5">
    <source>
        <dbReference type="Proteomes" id="UP000008311"/>
    </source>
</evidence>
<dbReference type="GO" id="GO:0045552">
    <property type="term" value="F:dihydroflavanol 4-reductase activity"/>
    <property type="evidence" value="ECO:0007669"/>
    <property type="project" value="UniProtKB-EC"/>
</dbReference>
<dbReference type="InterPro" id="IPR050425">
    <property type="entry name" value="NAD(P)_dehydrat-like"/>
</dbReference>
<dbReference type="SUPFAM" id="SSF51735">
    <property type="entry name" value="NAD(P)-binding Rossmann-fold domains"/>
    <property type="match status" value="1"/>
</dbReference>
<keyword evidence="5" id="KW-1185">Reference proteome</keyword>
<dbReference type="PANTHER" id="PTHR10366">
    <property type="entry name" value="NAD DEPENDENT EPIMERASE/DEHYDRATASE"/>
    <property type="match status" value="1"/>
</dbReference>
<dbReference type="EMBL" id="EQ973775">
    <property type="protein sequence ID" value="EEF50387.1"/>
    <property type="molecule type" value="Genomic_DNA"/>
</dbReference>
<accession>B9RDC9</accession>
<organism evidence="4 5">
    <name type="scientific">Ricinus communis</name>
    <name type="common">Castor bean</name>
    <dbReference type="NCBI Taxonomy" id="3988"/>
    <lineage>
        <taxon>Eukaryota</taxon>
        <taxon>Viridiplantae</taxon>
        <taxon>Streptophyta</taxon>
        <taxon>Embryophyta</taxon>
        <taxon>Tracheophyta</taxon>
        <taxon>Spermatophyta</taxon>
        <taxon>Magnoliopsida</taxon>
        <taxon>eudicotyledons</taxon>
        <taxon>Gunneridae</taxon>
        <taxon>Pentapetalae</taxon>
        <taxon>rosids</taxon>
        <taxon>fabids</taxon>
        <taxon>Malpighiales</taxon>
        <taxon>Euphorbiaceae</taxon>
        <taxon>Acalyphoideae</taxon>
        <taxon>Acalypheae</taxon>
        <taxon>Ricinus</taxon>
    </lineage>
</organism>
<dbReference type="Gene3D" id="3.40.50.720">
    <property type="entry name" value="NAD(P)-binding Rossmann-like Domain"/>
    <property type="match status" value="1"/>
</dbReference>
<evidence type="ECO:0000256" key="1">
    <source>
        <dbReference type="ARBA" id="ARBA00022857"/>
    </source>
</evidence>
<gene>
    <name evidence="4" type="ORF">RCOM_1612040</name>
</gene>
<keyword evidence="2 4" id="KW-0560">Oxidoreductase</keyword>
<protein>
    <submittedName>
        <fullName evidence="4">Cinnamoyl-CoA reductase, putative</fullName>
        <ecNumber evidence="4">1.1.1.219</ecNumber>
    </submittedName>
</protein>
<keyword evidence="1" id="KW-0521">NADP</keyword>
<dbReference type="InterPro" id="IPR036291">
    <property type="entry name" value="NAD(P)-bd_dom_sf"/>
</dbReference>
<dbReference type="STRING" id="3988.B9RDC9"/>
<sequence length="232" mass="25621">MHAIVNSLKHNILEQRRKRYQLPDNFEVPIKGCAGVFHVAAPTYFDPKEPEEVVLKRAIDGTNGILKVCLNSRTVKRVVYTSSAAAVGFNDKNAQVMDESFWSDINYIKSLNPFARAFWVSKTLAEKKVLEFAVEHGLDLVTVVPAFVVGPFICPNLPASVEAALAMIFGKYLHNNFFSALSGSLKGIEGIKDPLISSKKLIDSGFKFKYGLDEIFDGAIQSCKAISSFIIT</sequence>
<dbReference type="Pfam" id="PF01073">
    <property type="entry name" value="3Beta_HSD"/>
    <property type="match status" value="1"/>
</dbReference>
<dbReference type="InterPro" id="IPR002225">
    <property type="entry name" value="3Beta_OHSteriod_DH/Estase"/>
</dbReference>
<dbReference type="AlphaFoldDB" id="B9RDC9"/>
<dbReference type="GO" id="GO:0006694">
    <property type="term" value="P:steroid biosynthetic process"/>
    <property type="evidence" value="ECO:0007669"/>
    <property type="project" value="InterPro"/>
</dbReference>
<reference evidence="5" key="1">
    <citation type="journal article" date="2010" name="Nat. Biotechnol.">
        <title>Draft genome sequence of the oilseed species Ricinus communis.</title>
        <authorList>
            <person name="Chan A.P."/>
            <person name="Crabtree J."/>
            <person name="Zhao Q."/>
            <person name="Lorenzi H."/>
            <person name="Orvis J."/>
            <person name="Puiu D."/>
            <person name="Melake-Berhan A."/>
            <person name="Jones K.M."/>
            <person name="Redman J."/>
            <person name="Chen G."/>
            <person name="Cahoon E.B."/>
            <person name="Gedil M."/>
            <person name="Stanke M."/>
            <person name="Haas B.J."/>
            <person name="Wortman J.R."/>
            <person name="Fraser-Liggett C.M."/>
            <person name="Ravel J."/>
            <person name="Rabinowicz P.D."/>
        </authorList>
    </citation>
    <scope>NUCLEOTIDE SEQUENCE [LARGE SCALE GENOMIC DNA]</scope>
    <source>
        <strain evidence="5">cv. Hale</strain>
    </source>
</reference>
<feature type="domain" description="3-beta hydroxysteroid dehydrogenase/isomerase" evidence="3">
    <location>
        <begin position="30"/>
        <end position="143"/>
    </location>
</feature>
<proteinExistence type="predicted"/>
<dbReference type="EC" id="1.1.1.219" evidence="4"/>
<evidence type="ECO:0000259" key="3">
    <source>
        <dbReference type="Pfam" id="PF01073"/>
    </source>
</evidence>
<name>B9RDC9_RICCO</name>
<dbReference type="PANTHER" id="PTHR10366:SF563">
    <property type="entry name" value="CINNAMOYL-COA REDUCTASE 16"/>
    <property type="match status" value="1"/>
</dbReference>
<evidence type="ECO:0000313" key="4">
    <source>
        <dbReference type="EMBL" id="EEF50387.1"/>
    </source>
</evidence>
<evidence type="ECO:0000256" key="2">
    <source>
        <dbReference type="ARBA" id="ARBA00023002"/>
    </source>
</evidence>